<dbReference type="EMBL" id="QXFV01004636">
    <property type="protein sequence ID" value="KAE8968572.1"/>
    <property type="molecule type" value="Genomic_DNA"/>
</dbReference>
<dbReference type="Proteomes" id="UP000435112">
    <property type="component" value="Unassembled WGS sequence"/>
</dbReference>
<evidence type="ECO:0000313" key="5">
    <source>
        <dbReference type="Proteomes" id="UP000435112"/>
    </source>
</evidence>
<evidence type="ECO:0000313" key="4">
    <source>
        <dbReference type="Proteomes" id="UP000429607"/>
    </source>
</evidence>
<protein>
    <submittedName>
        <fullName evidence="2">Uncharacterized protein</fullName>
    </submittedName>
</protein>
<name>A0A6A3HFM0_9STRA</name>
<feature type="region of interest" description="Disordered" evidence="1">
    <location>
        <begin position="1"/>
        <end position="22"/>
    </location>
</feature>
<evidence type="ECO:0000256" key="1">
    <source>
        <dbReference type="SAM" id="MobiDB-lite"/>
    </source>
</evidence>
<accession>A0A6A3HFM0</accession>
<dbReference type="AlphaFoldDB" id="A0A6A3HFM0"/>
<dbReference type="OrthoDB" id="114222at2759"/>
<feature type="compositionally biased region" description="Basic residues" evidence="1">
    <location>
        <begin position="8"/>
        <end position="21"/>
    </location>
</feature>
<sequence length="209" mass="22707">MPPTTQQKSKKKGKKGKKKGKTMTEVVPVLSALAVRGDQVYSAINNTALLEDVLKANGEEHLYDKIMELSVHVEDDPPVIFGWQNVEVFVQAIQAAQAQAVAPGGLPLPANPLALPGAVNVQNFKEAVLEYGRAEGAAARLDTTCLPCSQAQFGQVMFTLHELEVEPWIQRIIAVGVPNSLPIACVYVPRPRSNTLDMATQQRPNRLFG</sequence>
<organism evidence="2 5">
    <name type="scientific">Phytophthora rubi</name>
    <dbReference type="NCBI Taxonomy" id="129364"/>
    <lineage>
        <taxon>Eukaryota</taxon>
        <taxon>Sar</taxon>
        <taxon>Stramenopiles</taxon>
        <taxon>Oomycota</taxon>
        <taxon>Peronosporomycetes</taxon>
        <taxon>Peronosporales</taxon>
        <taxon>Peronosporaceae</taxon>
        <taxon>Phytophthora</taxon>
    </lineage>
</organism>
<evidence type="ECO:0000313" key="3">
    <source>
        <dbReference type="EMBL" id="KAE8968572.1"/>
    </source>
</evidence>
<gene>
    <name evidence="3" type="ORF">PR001_g27748</name>
    <name evidence="2" type="ORF">PR002_g27830</name>
</gene>
<evidence type="ECO:0000313" key="2">
    <source>
        <dbReference type="EMBL" id="KAE8968210.1"/>
    </source>
</evidence>
<dbReference type="EMBL" id="QXFU01004549">
    <property type="protein sequence ID" value="KAE8968210.1"/>
    <property type="molecule type" value="Genomic_DNA"/>
</dbReference>
<comment type="caution">
    <text evidence="2">The sequence shown here is derived from an EMBL/GenBank/DDBJ whole genome shotgun (WGS) entry which is preliminary data.</text>
</comment>
<dbReference type="Proteomes" id="UP000429607">
    <property type="component" value="Unassembled WGS sequence"/>
</dbReference>
<proteinExistence type="predicted"/>
<reference evidence="4 5" key="1">
    <citation type="submission" date="2018-09" db="EMBL/GenBank/DDBJ databases">
        <title>Genomic investigation of the strawberry pathogen Phytophthora fragariae indicates pathogenicity is determined by transcriptional variation in three key races.</title>
        <authorList>
            <person name="Adams T.M."/>
            <person name="Armitage A.D."/>
            <person name="Sobczyk M.K."/>
            <person name="Bates H.J."/>
            <person name="Dunwell J.M."/>
            <person name="Nellist C.F."/>
            <person name="Harrison R.J."/>
        </authorList>
    </citation>
    <scope>NUCLEOTIDE SEQUENCE [LARGE SCALE GENOMIC DNA]</scope>
    <source>
        <strain evidence="3 4">SCRP249</strain>
        <strain evidence="2 5">SCRP324</strain>
    </source>
</reference>